<dbReference type="Proteomes" id="UP001311915">
    <property type="component" value="Unassembled WGS sequence"/>
</dbReference>
<comment type="caution">
    <text evidence="4">The sequence shown here is derived from an EMBL/GenBank/DDBJ whole genome shotgun (WGS) entry which is preliminary data.</text>
</comment>
<reference evidence="4 5" key="1">
    <citation type="submission" date="2023-10" db="EMBL/GenBank/DDBJ databases">
        <title>Genome-Wide Identification Analysis in wild type Solanum Pinnatisectum Reveals Some Genes Defensing Phytophthora Infestans.</title>
        <authorList>
            <person name="Sun C."/>
        </authorList>
    </citation>
    <scope>NUCLEOTIDE SEQUENCE [LARGE SCALE GENOMIC DNA]</scope>
    <source>
        <strain evidence="4">LQN</strain>
        <tissue evidence="4">Leaf</tissue>
    </source>
</reference>
<dbReference type="PANTHER" id="PTHR31286:SF99">
    <property type="entry name" value="DUF4283 DOMAIN-CONTAINING PROTEIN"/>
    <property type="match status" value="1"/>
</dbReference>
<evidence type="ECO:0000313" key="5">
    <source>
        <dbReference type="Proteomes" id="UP001311915"/>
    </source>
</evidence>
<dbReference type="InterPro" id="IPR025558">
    <property type="entry name" value="DUF4283"/>
</dbReference>
<dbReference type="GO" id="GO:0003676">
    <property type="term" value="F:nucleic acid binding"/>
    <property type="evidence" value="ECO:0007669"/>
    <property type="project" value="InterPro"/>
</dbReference>
<dbReference type="PROSITE" id="PS50158">
    <property type="entry name" value="ZF_CCHC"/>
    <property type="match status" value="1"/>
</dbReference>
<sequence>MGYIYLQNRLSTLWQPSEKINLIDLGEEFYLIKLTRPENFEKILHKGPWFIGSQLPELPTEFYDLSILQKIGNEVGSVLKVDRVTKNTTRGRYARLCILAPLTKPLPTEVLIGTHLQKIHYEPSTPLCTSCGRLGHLVHSCPRKVSNIPSTSNQTKLNNDPSDTSTNVKENGGWTTVIYPKKYRKQTNNNTTFDQDKNMAQTGNHRMDPLNEIEHMSSNHKYTKQTFLVETNNREPQLQHQKQRFPELDTSGKTKISIHPSHVKNLVTEFSLNDTKAQNVERVNSTTIEKQKLSIIVTKATKSNQVTNSIGHTLTSKISYQPNPTNLGISSTSPSNTKANEALELETFPSIQMKLDHNQNNLNNSSSISKKEQIETKKFSFQSSPLNISITRRSNRKKVQGNLKVQPTMSSNTLNSLHEGFKTNSQEEILHTNFSQNLFNNVSI</sequence>
<feature type="compositionally biased region" description="Polar residues" evidence="2">
    <location>
        <begin position="149"/>
        <end position="169"/>
    </location>
</feature>
<feature type="region of interest" description="Disordered" evidence="2">
    <location>
        <begin position="149"/>
        <end position="171"/>
    </location>
</feature>
<dbReference type="EMBL" id="JAWPEI010000003">
    <property type="protein sequence ID" value="KAK4732147.1"/>
    <property type="molecule type" value="Genomic_DNA"/>
</dbReference>
<keyword evidence="5" id="KW-1185">Reference proteome</keyword>
<dbReference type="SUPFAM" id="SSF57756">
    <property type="entry name" value="Retrovirus zinc finger-like domains"/>
    <property type="match status" value="1"/>
</dbReference>
<evidence type="ECO:0000256" key="1">
    <source>
        <dbReference type="PROSITE-ProRule" id="PRU00047"/>
    </source>
</evidence>
<organism evidence="4 5">
    <name type="scientific">Solanum pinnatisectum</name>
    <name type="common">tansyleaf nightshade</name>
    <dbReference type="NCBI Taxonomy" id="50273"/>
    <lineage>
        <taxon>Eukaryota</taxon>
        <taxon>Viridiplantae</taxon>
        <taxon>Streptophyta</taxon>
        <taxon>Embryophyta</taxon>
        <taxon>Tracheophyta</taxon>
        <taxon>Spermatophyta</taxon>
        <taxon>Magnoliopsida</taxon>
        <taxon>eudicotyledons</taxon>
        <taxon>Gunneridae</taxon>
        <taxon>Pentapetalae</taxon>
        <taxon>asterids</taxon>
        <taxon>lamiids</taxon>
        <taxon>Solanales</taxon>
        <taxon>Solanaceae</taxon>
        <taxon>Solanoideae</taxon>
        <taxon>Solaneae</taxon>
        <taxon>Solanum</taxon>
    </lineage>
</organism>
<dbReference type="InterPro" id="IPR040256">
    <property type="entry name" value="At4g02000-like"/>
</dbReference>
<dbReference type="InterPro" id="IPR036875">
    <property type="entry name" value="Znf_CCHC_sf"/>
</dbReference>
<keyword evidence="1" id="KW-0863">Zinc-finger</keyword>
<dbReference type="AlphaFoldDB" id="A0AAV9M642"/>
<keyword evidence="1" id="KW-0862">Zinc</keyword>
<dbReference type="InterPro" id="IPR001878">
    <property type="entry name" value="Znf_CCHC"/>
</dbReference>
<dbReference type="PANTHER" id="PTHR31286">
    <property type="entry name" value="GLYCINE-RICH CELL WALL STRUCTURAL PROTEIN 1.8-LIKE"/>
    <property type="match status" value="1"/>
</dbReference>
<dbReference type="GO" id="GO:0008270">
    <property type="term" value="F:zinc ion binding"/>
    <property type="evidence" value="ECO:0007669"/>
    <property type="project" value="UniProtKB-KW"/>
</dbReference>
<evidence type="ECO:0000259" key="3">
    <source>
        <dbReference type="PROSITE" id="PS50158"/>
    </source>
</evidence>
<evidence type="ECO:0000256" key="2">
    <source>
        <dbReference type="SAM" id="MobiDB-lite"/>
    </source>
</evidence>
<feature type="domain" description="CCHC-type" evidence="3">
    <location>
        <begin position="128"/>
        <end position="143"/>
    </location>
</feature>
<accession>A0AAV9M642</accession>
<evidence type="ECO:0000313" key="4">
    <source>
        <dbReference type="EMBL" id="KAK4732147.1"/>
    </source>
</evidence>
<gene>
    <name evidence="4" type="ORF">R3W88_025135</name>
</gene>
<dbReference type="Pfam" id="PF14111">
    <property type="entry name" value="DUF4283"/>
    <property type="match status" value="1"/>
</dbReference>
<proteinExistence type="predicted"/>
<keyword evidence="1" id="KW-0479">Metal-binding</keyword>
<protein>
    <recommendedName>
        <fullName evidence="3">CCHC-type domain-containing protein</fullName>
    </recommendedName>
</protein>
<name>A0AAV9M642_9SOLN</name>